<accession>A0ABS6F5H0</accession>
<protein>
    <recommendedName>
        <fullName evidence="3">Hydrogenase maturation nickel metallochaperone HypA</fullName>
    </recommendedName>
</protein>
<keyword evidence="2" id="KW-1185">Reference proteome</keyword>
<proteinExistence type="predicted"/>
<dbReference type="Proteomes" id="UP000736583">
    <property type="component" value="Unassembled WGS sequence"/>
</dbReference>
<organism evidence="1 2">
    <name type="scientific">Clostridium simiarum</name>
    <dbReference type="NCBI Taxonomy" id="2841506"/>
    <lineage>
        <taxon>Bacteria</taxon>
        <taxon>Bacillati</taxon>
        <taxon>Bacillota</taxon>
        <taxon>Clostridia</taxon>
        <taxon>Eubacteriales</taxon>
        <taxon>Clostridiaceae</taxon>
        <taxon>Clostridium</taxon>
    </lineage>
</organism>
<evidence type="ECO:0008006" key="3">
    <source>
        <dbReference type="Google" id="ProtNLM"/>
    </source>
</evidence>
<name>A0ABS6F5H0_9CLOT</name>
<gene>
    <name evidence="1" type="ORF">KQI89_15015</name>
</gene>
<sequence>MHDSFLMQNISKEIKEICSKNNLKAVSMIEISVAPSSHLTEENLLDHLKDLNGDFVDENTKIKVNYEAIDDLTAVIKRVEGEKI</sequence>
<evidence type="ECO:0000313" key="2">
    <source>
        <dbReference type="Proteomes" id="UP000736583"/>
    </source>
</evidence>
<comment type="caution">
    <text evidence="1">The sequence shown here is derived from an EMBL/GenBank/DDBJ whole genome shotgun (WGS) entry which is preliminary data.</text>
</comment>
<dbReference type="RefSeq" id="WP_216457745.1">
    <property type="nucleotide sequence ID" value="NZ_JAHLQL010000006.1"/>
</dbReference>
<dbReference type="EMBL" id="JAHLQL010000006">
    <property type="protein sequence ID" value="MBU5593060.1"/>
    <property type="molecule type" value="Genomic_DNA"/>
</dbReference>
<evidence type="ECO:0000313" key="1">
    <source>
        <dbReference type="EMBL" id="MBU5593060.1"/>
    </source>
</evidence>
<reference evidence="1 2" key="1">
    <citation type="submission" date="2021-06" db="EMBL/GenBank/DDBJ databases">
        <authorList>
            <person name="Sun Q."/>
            <person name="Li D."/>
        </authorList>
    </citation>
    <scope>NUCLEOTIDE SEQUENCE [LARGE SCALE GENOMIC DNA]</scope>
    <source>
        <strain evidence="1 2">MSJ-4</strain>
    </source>
</reference>